<proteinExistence type="predicted"/>
<reference evidence="1 2" key="1">
    <citation type="journal article" date="2014" name="Proc. Natl. Acad. Sci. U.S.A.">
        <title>Trajectory and genomic determinants of fungal-pathogen speciation and host adaptation.</title>
        <authorList>
            <person name="Hu X."/>
            <person name="Xiao G."/>
            <person name="Zheng P."/>
            <person name="Shang Y."/>
            <person name="Su Y."/>
            <person name="Zhang X."/>
            <person name="Liu X."/>
            <person name="Zhan S."/>
            <person name="St Leger R.J."/>
            <person name="Wang C."/>
        </authorList>
    </citation>
    <scope>NUCLEOTIDE SEQUENCE [LARGE SCALE GENOMIC DNA]</scope>
    <source>
        <strain evidence="1 2">ARSEF 977</strain>
    </source>
</reference>
<protein>
    <submittedName>
        <fullName evidence="1">Uncharacterized protein</fullName>
    </submittedName>
</protein>
<name>A0A0B4G8Y6_METGA</name>
<dbReference type="HOGENOM" id="CLU_1224807_0_0_1"/>
<dbReference type="Proteomes" id="UP000031192">
    <property type="component" value="Unassembled WGS sequence"/>
</dbReference>
<accession>A0A0B4G8Y6</accession>
<dbReference type="AlphaFoldDB" id="A0A0B4G8Y6"/>
<organism evidence="1 2">
    <name type="scientific">Metarhizium guizhouense (strain ARSEF 977)</name>
    <dbReference type="NCBI Taxonomy" id="1276136"/>
    <lineage>
        <taxon>Eukaryota</taxon>
        <taxon>Fungi</taxon>
        <taxon>Dikarya</taxon>
        <taxon>Ascomycota</taxon>
        <taxon>Pezizomycotina</taxon>
        <taxon>Sordariomycetes</taxon>
        <taxon>Hypocreomycetidae</taxon>
        <taxon>Hypocreales</taxon>
        <taxon>Clavicipitaceae</taxon>
        <taxon>Metarhizium</taxon>
    </lineage>
</organism>
<comment type="caution">
    <text evidence="1">The sequence shown here is derived from an EMBL/GenBank/DDBJ whole genome shotgun (WGS) entry which is preliminary data.</text>
</comment>
<evidence type="ECO:0000313" key="1">
    <source>
        <dbReference type="EMBL" id="KID83165.1"/>
    </source>
</evidence>
<gene>
    <name evidence="1" type="ORF">MGU_09528</name>
</gene>
<evidence type="ECO:0000313" key="2">
    <source>
        <dbReference type="Proteomes" id="UP000031192"/>
    </source>
</evidence>
<sequence length="228" mass="25320">MLEGNEFDPPLVKDVDLVAYRDALDFLGCYRDGHASMIDGAGKKGHLAKQILKDRSGKIMGWRLNCTADQASGEAAAVPVAVPRAHPLLIHADDPLQIPDLLGFDWVVTSYPKGSRERGLASGELENRLARLLLTRITVKDGKWTKCWNHWKDPAIGTILLVERYRGEVEEKALMAVCQLIEEKVLPLMTDERALLPGAEEEVAGVLRREGRKLRKEMDVDSASMPLT</sequence>
<dbReference type="EMBL" id="AZNH01000065">
    <property type="protein sequence ID" value="KID83165.1"/>
    <property type="molecule type" value="Genomic_DNA"/>
</dbReference>
<keyword evidence="2" id="KW-1185">Reference proteome</keyword>